<dbReference type="PANTHER" id="PTHR30562:SF10">
    <property type="entry name" value="EXCINUCLEASE CHO"/>
    <property type="match status" value="1"/>
</dbReference>
<evidence type="ECO:0000256" key="4">
    <source>
        <dbReference type="ARBA" id="ARBA00022801"/>
    </source>
</evidence>
<dbReference type="InterPro" id="IPR013520">
    <property type="entry name" value="Ribonucl_H"/>
</dbReference>
<keyword evidence="4" id="KW-0378">Hydrolase</keyword>
<dbReference type="CDD" id="cd06127">
    <property type="entry name" value="DEDDh"/>
    <property type="match status" value="1"/>
</dbReference>
<keyword evidence="3" id="KW-0228">DNA excision</keyword>
<dbReference type="EMBL" id="JACOFV010000015">
    <property type="protein sequence ID" value="MBC3863531.1"/>
    <property type="molecule type" value="Genomic_DNA"/>
</dbReference>
<dbReference type="Proteomes" id="UP000634011">
    <property type="component" value="Unassembled WGS sequence"/>
</dbReference>
<dbReference type="InterPro" id="IPR050066">
    <property type="entry name" value="UvrABC_protein_C"/>
</dbReference>
<evidence type="ECO:0000256" key="1">
    <source>
        <dbReference type="ARBA" id="ARBA00012417"/>
    </source>
</evidence>
<evidence type="ECO:0000256" key="5">
    <source>
        <dbReference type="ARBA" id="ARBA00022881"/>
    </source>
</evidence>
<dbReference type="FunFam" id="3.30.420.10:FF:000045">
    <property type="entry name" value="3'-5' exonuclease DinG"/>
    <property type="match status" value="1"/>
</dbReference>
<dbReference type="GO" id="GO:0004527">
    <property type="term" value="F:exonuclease activity"/>
    <property type="evidence" value="ECO:0007669"/>
    <property type="project" value="UniProtKB-ARBA"/>
</dbReference>
<dbReference type="GO" id="GO:0009380">
    <property type="term" value="C:excinuclease repair complex"/>
    <property type="evidence" value="ECO:0007669"/>
    <property type="project" value="TreeGrafter"/>
</dbReference>
<dbReference type="InterPro" id="IPR035901">
    <property type="entry name" value="GIY-YIG_endonuc_sf"/>
</dbReference>
<evidence type="ECO:0000256" key="12">
    <source>
        <dbReference type="ARBA" id="ARBA00042732"/>
    </source>
</evidence>
<dbReference type="Gene3D" id="3.30.420.10">
    <property type="entry name" value="Ribonuclease H-like superfamily/Ribonuclease H"/>
    <property type="match status" value="1"/>
</dbReference>
<dbReference type="RefSeq" id="WP_186913475.1">
    <property type="nucleotide sequence ID" value="NZ_JACOFV010000015.1"/>
</dbReference>
<dbReference type="AlphaFoldDB" id="A0A923KR27"/>
<evidence type="ECO:0000256" key="7">
    <source>
        <dbReference type="ARBA" id="ARBA00023236"/>
    </source>
</evidence>
<dbReference type="InterPro" id="IPR012337">
    <property type="entry name" value="RNaseH-like_sf"/>
</dbReference>
<dbReference type="GO" id="GO:0003887">
    <property type="term" value="F:DNA-directed DNA polymerase activity"/>
    <property type="evidence" value="ECO:0007669"/>
    <property type="project" value="UniProtKB-EC"/>
</dbReference>
<keyword evidence="16" id="KW-1185">Reference proteome</keyword>
<comment type="catalytic activity">
    <reaction evidence="13">
        <text>DNA(n) + a 2'-deoxyribonucleoside 5'-triphosphate = DNA(n+1) + diphosphate</text>
        <dbReference type="Rhea" id="RHEA:22508"/>
        <dbReference type="Rhea" id="RHEA-COMP:17339"/>
        <dbReference type="Rhea" id="RHEA-COMP:17340"/>
        <dbReference type="ChEBI" id="CHEBI:33019"/>
        <dbReference type="ChEBI" id="CHEBI:61560"/>
        <dbReference type="ChEBI" id="CHEBI:173112"/>
        <dbReference type="EC" id="2.7.7.7"/>
    </reaction>
</comment>
<sequence>MSTTLTLLARPLAFVDLETTGTIATRDRITEIAILTFDGEKVERWSQLLNPETPIPPFVEQLTGISDAMVADQPKFADVIDEILRRLNGHIFVAHNARFDYGFLKNECKRLEKSYRSTVLCTLKLSRKLFPQFAKHNLDSIMERHHIVAEGERHRAMCDTDAIYQFWCALVSSLPEGELESAVKELTTRSSLPPHLDADIVDQLPKGYGVYLFYAENRLPLYIGKSNTLRQRVLSHFSSDHAIAKEMNISLQVRDIEWIECEGEVDALITEARLIKEKQPTLNRQLRRNSEFCSWRLVDMGSGLLQPQLAYGRDLDLGRQEQLYGLFKSGASAREFLMQAVKQFQLCAATLGLEKGGAGKPCFARQLKQCKGACVGQESPLQHNLRLVEALSEMKLKAWPFNGPAMFKEGNIHHVIEAWCYLGRAKDEAEIQTLLASGKPRFDRDTYRILVKYLNRMTPVNIA</sequence>
<dbReference type="InterPro" id="IPR006054">
    <property type="entry name" value="DnaQ"/>
</dbReference>
<evidence type="ECO:0000256" key="2">
    <source>
        <dbReference type="ARBA" id="ARBA00022763"/>
    </source>
</evidence>
<dbReference type="CDD" id="cd10434">
    <property type="entry name" value="GIY-YIG_UvrC_Cho"/>
    <property type="match status" value="1"/>
</dbReference>
<evidence type="ECO:0000256" key="10">
    <source>
        <dbReference type="ARBA" id="ARBA00040756"/>
    </source>
</evidence>
<protein>
    <recommendedName>
        <fullName evidence="10">Excinuclease cho</fullName>
        <ecNumber evidence="1">2.7.7.7</ecNumber>
    </recommendedName>
    <alternativeName>
        <fullName evidence="12">Endonuclease cho</fullName>
    </alternativeName>
    <alternativeName>
        <fullName evidence="11">UvrC homolog protein</fullName>
    </alternativeName>
</protein>
<evidence type="ECO:0000256" key="3">
    <source>
        <dbReference type="ARBA" id="ARBA00022769"/>
    </source>
</evidence>
<keyword evidence="7" id="KW-0742">SOS response</keyword>
<evidence type="ECO:0000256" key="13">
    <source>
        <dbReference type="ARBA" id="ARBA00049244"/>
    </source>
</evidence>
<comment type="subunit">
    <text evidence="9">DNA polymerase III contains a core (composed of alpha, epsilon and theta chains) that associates with a tau subunit. This core dimerizes to form the POLIII' complex. PolIII' associates with the gamma complex (composed of gamma, delta, delta', psi and chi chains) and with the beta chain to form the complete DNA polymerase III complex.</text>
</comment>
<name>A0A923KR27_9BURK</name>
<comment type="caution">
    <text evidence="15">The sequence shown here is derived from an EMBL/GenBank/DDBJ whole genome shotgun (WGS) entry which is preliminary data.</text>
</comment>
<dbReference type="EC" id="2.7.7.7" evidence="1"/>
<evidence type="ECO:0000256" key="8">
    <source>
        <dbReference type="ARBA" id="ARBA00025483"/>
    </source>
</evidence>
<dbReference type="GO" id="GO:0006289">
    <property type="term" value="P:nucleotide-excision repair"/>
    <property type="evidence" value="ECO:0007669"/>
    <property type="project" value="InterPro"/>
</dbReference>
<reference evidence="15" key="1">
    <citation type="submission" date="2020-08" db="EMBL/GenBank/DDBJ databases">
        <title>Novel species isolated from subtropical streams in China.</title>
        <authorList>
            <person name="Lu H."/>
        </authorList>
    </citation>
    <scope>NUCLEOTIDE SEQUENCE</scope>
    <source>
        <strain evidence="15">KACC 12607</strain>
    </source>
</reference>
<dbReference type="InterPro" id="IPR000305">
    <property type="entry name" value="GIY-YIG_endonuc"/>
</dbReference>
<dbReference type="PROSITE" id="PS50164">
    <property type="entry name" value="GIY_YIG"/>
    <property type="match status" value="1"/>
</dbReference>
<gene>
    <name evidence="15" type="ORF">H8K32_15605</name>
</gene>
<dbReference type="GO" id="GO:0003677">
    <property type="term" value="F:DNA binding"/>
    <property type="evidence" value="ECO:0007669"/>
    <property type="project" value="InterPro"/>
</dbReference>
<dbReference type="InterPro" id="IPR047296">
    <property type="entry name" value="GIY-YIG_UvrC_Cho"/>
</dbReference>
<dbReference type="NCBIfam" id="TIGR00573">
    <property type="entry name" value="dnaq"/>
    <property type="match status" value="1"/>
</dbReference>
<accession>A0A923KR27</accession>
<keyword evidence="6" id="KW-0234">DNA repair</keyword>
<evidence type="ECO:0000313" key="15">
    <source>
        <dbReference type="EMBL" id="MBC3863531.1"/>
    </source>
</evidence>
<organism evidence="15 16">
    <name type="scientific">Undibacterium jejuense</name>
    <dbReference type="NCBI Taxonomy" id="1344949"/>
    <lineage>
        <taxon>Bacteria</taxon>
        <taxon>Pseudomonadati</taxon>
        <taxon>Pseudomonadota</taxon>
        <taxon>Betaproteobacteria</taxon>
        <taxon>Burkholderiales</taxon>
        <taxon>Oxalobacteraceae</taxon>
        <taxon>Undibacterium</taxon>
    </lineage>
</organism>
<evidence type="ECO:0000256" key="9">
    <source>
        <dbReference type="ARBA" id="ARBA00026073"/>
    </source>
</evidence>
<dbReference type="SMART" id="SM00465">
    <property type="entry name" value="GIYc"/>
    <property type="match status" value="1"/>
</dbReference>
<feature type="domain" description="GIY-YIG" evidence="14">
    <location>
        <begin position="206"/>
        <end position="284"/>
    </location>
</feature>
<dbReference type="Pfam" id="PF01541">
    <property type="entry name" value="GIY-YIG"/>
    <property type="match status" value="1"/>
</dbReference>
<keyword evidence="2" id="KW-0227">DNA damage</keyword>
<dbReference type="Gene3D" id="3.40.1440.10">
    <property type="entry name" value="GIY-YIG endonuclease"/>
    <property type="match status" value="1"/>
</dbReference>
<evidence type="ECO:0000256" key="11">
    <source>
        <dbReference type="ARBA" id="ARBA00042138"/>
    </source>
</evidence>
<evidence type="ECO:0000313" key="16">
    <source>
        <dbReference type="Proteomes" id="UP000634011"/>
    </source>
</evidence>
<dbReference type="GO" id="GO:0009432">
    <property type="term" value="P:SOS response"/>
    <property type="evidence" value="ECO:0007669"/>
    <property type="project" value="UniProtKB-KW"/>
</dbReference>
<dbReference type="PANTHER" id="PTHR30562">
    <property type="entry name" value="UVRC/OXIDOREDUCTASE"/>
    <property type="match status" value="1"/>
</dbReference>
<dbReference type="SMART" id="SM00479">
    <property type="entry name" value="EXOIII"/>
    <property type="match status" value="1"/>
</dbReference>
<proteinExistence type="predicted"/>
<dbReference type="SUPFAM" id="SSF53098">
    <property type="entry name" value="Ribonuclease H-like"/>
    <property type="match status" value="1"/>
</dbReference>
<dbReference type="InterPro" id="IPR036397">
    <property type="entry name" value="RNaseH_sf"/>
</dbReference>
<dbReference type="GO" id="GO:0006260">
    <property type="term" value="P:DNA replication"/>
    <property type="evidence" value="ECO:0007669"/>
    <property type="project" value="InterPro"/>
</dbReference>
<comment type="function">
    <text evidence="8">DNA polymerase III is a complex, multichain enzyme responsible for most of the replicative synthesis in bacteria. The epsilon subunit contain the editing function and is a proofreading 3'-5' exonuclease.</text>
</comment>
<dbReference type="Pfam" id="PF00929">
    <property type="entry name" value="RNase_T"/>
    <property type="match status" value="1"/>
</dbReference>
<keyword evidence="5" id="KW-0267">Excision nuclease</keyword>
<evidence type="ECO:0000259" key="14">
    <source>
        <dbReference type="PROSITE" id="PS50164"/>
    </source>
</evidence>
<dbReference type="SUPFAM" id="SSF82771">
    <property type="entry name" value="GIY-YIG endonuclease"/>
    <property type="match status" value="1"/>
</dbReference>
<evidence type="ECO:0000256" key="6">
    <source>
        <dbReference type="ARBA" id="ARBA00023204"/>
    </source>
</evidence>